<dbReference type="EMBL" id="BGPR01007273">
    <property type="protein sequence ID" value="GBN25677.1"/>
    <property type="molecule type" value="Genomic_DNA"/>
</dbReference>
<sequence length="105" mass="11929">MTVEIVIAACALIHVLWSLFQVFRNFNLYYCVHIIPYAILIRILDNMSKKRKNSDICVQTDFEQIETTKDAHTSTDALACGDMEGNVFDITDSVQLGGWRQSSII</sequence>
<evidence type="ECO:0000256" key="1">
    <source>
        <dbReference type="SAM" id="Phobius"/>
    </source>
</evidence>
<dbReference type="OrthoDB" id="10672627at2759"/>
<keyword evidence="1" id="KW-0812">Transmembrane</keyword>
<keyword evidence="1" id="KW-1133">Transmembrane helix</keyword>
<organism evidence="2 3">
    <name type="scientific">Araneus ventricosus</name>
    <name type="common">Orbweaver spider</name>
    <name type="synonym">Epeira ventricosa</name>
    <dbReference type="NCBI Taxonomy" id="182803"/>
    <lineage>
        <taxon>Eukaryota</taxon>
        <taxon>Metazoa</taxon>
        <taxon>Ecdysozoa</taxon>
        <taxon>Arthropoda</taxon>
        <taxon>Chelicerata</taxon>
        <taxon>Arachnida</taxon>
        <taxon>Araneae</taxon>
        <taxon>Araneomorphae</taxon>
        <taxon>Entelegynae</taxon>
        <taxon>Araneoidea</taxon>
        <taxon>Araneidae</taxon>
        <taxon>Araneus</taxon>
    </lineage>
</organism>
<comment type="caution">
    <text evidence="2">The sequence shown here is derived from an EMBL/GenBank/DDBJ whole genome shotgun (WGS) entry which is preliminary data.</text>
</comment>
<evidence type="ECO:0000313" key="3">
    <source>
        <dbReference type="Proteomes" id="UP000499080"/>
    </source>
</evidence>
<keyword evidence="3" id="KW-1185">Reference proteome</keyword>
<evidence type="ECO:0000313" key="2">
    <source>
        <dbReference type="EMBL" id="GBN25677.1"/>
    </source>
</evidence>
<protein>
    <submittedName>
        <fullName evidence="2">Uncharacterized protein</fullName>
    </submittedName>
</protein>
<gene>
    <name evidence="2" type="ORF">AVEN_7864_1</name>
</gene>
<name>A0A4Y2MIT9_ARAVE</name>
<reference evidence="2 3" key="1">
    <citation type="journal article" date="2019" name="Sci. Rep.">
        <title>Orb-weaving spider Araneus ventricosus genome elucidates the spidroin gene catalogue.</title>
        <authorList>
            <person name="Kono N."/>
            <person name="Nakamura H."/>
            <person name="Ohtoshi R."/>
            <person name="Moran D.A.P."/>
            <person name="Shinohara A."/>
            <person name="Yoshida Y."/>
            <person name="Fujiwara M."/>
            <person name="Mori M."/>
            <person name="Tomita M."/>
            <person name="Arakawa K."/>
        </authorList>
    </citation>
    <scope>NUCLEOTIDE SEQUENCE [LARGE SCALE GENOMIC DNA]</scope>
</reference>
<keyword evidence="1" id="KW-0472">Membrane</keyword>
<feature type="transmembrane region" description="Helical" evidence="1">
    <location>
        <begin position="26"/>
        <end position="44"/>
    </location>
</feature>
<dbReference type="Proteomes" id="UP000499080">
    <property type="component" value="Unassembled WGS sequence"/>
</dbReference>
<accession>A0A4Y2MIT9</accession>
<proteinExistence type="predicted"/>
<dbReference type="AlphaFoldDB" id="A0A4Y2MIT9"/>